<dbReference type="AlphaFoldDB" id="A0A1J4QED9"/>
<evidence type="ECO:0000256" key="2">
    <source>
        <dbReference type="SAM" id="SignalP"/>
    </source>
</evidence>
<dbReference type="OrthoDB" id="5600444at2"/>
<protein>
    <recommendedName>
        <fullName evidence="5">Lipoprotein</fullName>
    </recommendedName>
</protein>
<feature type="compositionally biased region" description="Basic and acidic residues" evidence="1">
    <location>
        <begin position="84"/>
        <end position="102"/>
    </location>
</feature>
<keyword evidence="2" id="KW-0732">Signal</keyword>
<reference evidence="3 4" key="1">
    <citation type="submission" date="2016-07" db="EMBL/GenBank/DDBJ databases">
        <title>Draft Genome Sequence of Oceanisphaera psychrotolerans, isolated from coastal sediment samples.</title>
        <authorList>
            <person name="Zhuo S."/>
            <person name="Ruan Z."/>
        </authorList>
    </citation>
    <scope>NUCLEOTIDE SEQUENCE [LARGE SCALE GENOMIC DNA]</scope>
    <source>
        <strain evidence="3 4">LAM-WHM-ZC</strain>
    </source>
</reference>
<gene>
    <name evidence="3" type="ORF">BFR47_16515</name>
</gene>
<dbReference type="PROSITE" id="PS51257">
    <property type="entry name" value="PROKAR_LIPOPROTEIN"/>
    <property type="match status" value="1"/>
</dbReference>
<keyword evidence="4" id="KW-1185">Reference proteome</keyword>
<feature type="chain" id="PRO_5009632346" description="Lipoprotein" evidence="2">
    <location>
        <begin position="22"/>
        <end position="102"/>
    </location>
</feature>
<proteinExistence type="predicted"/>
<organism evidence="3 4">
    <name type="scientific">Oceanisphaera psychrotolerans</name>
    <dbReference type="NCBI Taxonomy" id="1414654"/>
    <lineage>
        <taxon>Bacteria</taxon>
        <taxon>Pseudomonadati</taxon>
        <taxon>Pseudomonadota</taxon>
        <taxon>Gammaproteobacteria</taxon>
        <taxon>Aeromonadales</taxon>
        <taxon>Aeromonadaceae</taxon>
        <taxon>Oceanisphaera</taxon>
    </lineage>
</organism>
<dbReference type="RefSeq" id="WP_071473447.1">
    <property type="nucleotide sequence ID" value="NZ_MDKE01000036.1"/>
</dbReference>
<feature type="region of interest" description="Disordered" evidence="1">
    <location>
        <begin position="79"/>
        <end position="102"/>
    </location>
</feature>
<sequence>MNNILKSGVLGVMALLAVGCAGTPTTGEKMLSHSETAEDIGKMWNQGNELVLKGEKLEAKGESQVEDGKDNIKKGQRMIKKGQRLMEKSEAEYRERFPDESL</sequence>
<accession>A0A1J4QED9</accession>
<evidence type="ECO:0000313" key="4">
    <source>
        <dbReference type="Proteomes" id="UP000243073"/>
    </source>
</evidence>
<dbReference type="Proteomes" id="UP000243073">
    <property type="component" value="Unassembled WGS sequence"/>
</dbReference>
<evidence type="ECO:0000313" key="3">
    <source>
        <dbReference type="EMBL" id="OIN07365.1"/>
    </source>
</evidence>
<feature type="signal peptide" evidence="2">
    <location>
        <begin position="1"/>
        <end position="21"/>
    </location>
</feature>
<evidence type="ECO:0000256" key="1">
    <source>
        <dbReference type="SAM" id="MobiDB-lite"/>
    </source>
</evidence>
<dbReference type="EMBL" id="MDKE01000036">
    <property type="protein sequence ID" value="OIN07365.1"/>
    <property type="molecule type" value="Genomic_DNA"/>
</dbReference>
<comment type="caution">
    <text evidence="3">The sequence shown here is derived from an EMBL/GenBank/DDBJ whole genome shotgun (WGS) entry which is preliminary data.</text>
</comment>
<evidence type="ECO:0008006" key="5">
    <source>
        <dbReference type="Google" id="ProtNLM"/>
    </source>
</evidence>
<name>A0A1J4QED9_9GAMM</name>